<keyword evidence="3" id="KW-1185">Reference proteome</keyword>
<reference evidence="2 3" key="1">
    <citation type="submission" date="2018-02" db="EMBL/GenBank/DDBJ databases">
        <title>Genome sequence of the basidiomycete white-rot fungus Phlebia centrifuga.</title>
        <authorList>
            <person name="Granchi Z."/>
            <person name="Peng M."/>
            <person name="de Vries R.P."/>
            <person name="Hilden K."/>
            <person name="Makela M.R."/>
            <person name="Grigoriev I."/>
            <person name="Riley R."/>
        </authorList>
    </citation>
    <scope>NUCLEOTIDE SEQUENCE [LARGE SCALE GENOMIC DNA]</scope>
    <source>
        <strain evidence="2 3">FBCC195</strain>
    </source>
</reference>
<organism evidence="2 3">
    <name type="scientific">Hermanssonia centrifuga</name>
    <dbReference type="NCBI Taxonomy" id="98765"/>
    <lineage>
        <taxon>Eukaryota</taxon>
        <taxon>Fungi</taxon>
        <taxon>Dikarya</taxon>
        <taxon>Basidiomycota</taxon>
        <taxon>Agaricomycotina</taxon>
        <taxon>Agaricomycetes</taxon>
        <taxon>Polyporales</taxon>
        <taxon>Meruliaceae</taxon>
        <taxon>Hermanssonia</taxon>
    </lineage>
</organism>
<gene>
    <name evidence="2" type="ORF">PHLCEN_2v2919</name>
</gene>
<feature type="signal peptide" evidence="1">
    <location>
        <begin position="1"/>
        <end position="18"/>
    </location>
</feature>
<evidence type="ECO:0000313" key="3">
    <source>
        <dbReference type="Proteomes" id="UP000186601"/>
    </source>
</evidence>
<dbReference type="AlphaFoldDB" id="A0A2R6RIC5"/>
<dbReference type="OrthoDB" id="2798876at2759"/>
<dbReference type="EMBL" id="MLYV02000256">
    <property type="protein sequence ID" value="PSS29771.1"/>
    <property type="molecule type" value="Genomic_DNA"/>
</dbReference>
<comment type="caution">
    <text evidence="2">The sequence shown here is derived from an EMBL/GenBank/DDBJ whole genome shotgun (WGS) entry which is preliminary data.</text>
</comment>
<evidence type="ECO:0000256" key="1">
    <source>
        <dbReference type="SAM" id="SignalP"/>
    </source>
</evidence>
<accession>A0A2R6RIC5</accession>
<evidence type="ECO:0000313" key="2">
    <source>
        <dbReference type="EMBL" id="PSS29771.1"/>
    </source>
</evidence>
<dbReference type="Proteomes" id="UP000186601">
    <property type="component" value="Unassembled WGS sequence"/>
</dbReference>
<sequence length="94" mass="9874">MRPASFIVSLAAAAGVYAQCSSLGTDASDSASEFTLSAFNPASGITSPLHLVNVATVPENSFHVLSFSIQPSEGVDNDATDSIRYHQLAWLNDD</sequence>
<feature type="chain" id="PRO_5015313847" evidence="1">
    <location>
        <begin position="19"/>
        <end position="94"/>
    </location>
</feature>
<proteinExistence type="predicted"/>
<keyword evidence="1" id="KW-0732">Signal</keyword>
<name>A0A2R6RIC5_9APHY</name>
<protein>
    <submittedName>
        <fullName evidence="2">Uncharacterized protein</fullName>
    </submittedName>
</protein>